<organism evidence="8 9">
    <name type="scientific">Longimycelium tulufanense</name>
    <dbReference type="NCBI Taxonomy" id="907463"/>
    <lineage>
        <taxon>Bacteria</taxon>
        <taxon>Bacillati</taxon>
        <taxon>Actinomycetota</taxon>
        <taxon>Actinomycetes</taxon>
        <taxon>Pseudonocardiales</taxon>
        <taxon>Pseudonocardiaceae</taxon>
        <taxon>Longimycelium</taxon>
    </lineage>
</organism>
<evidence type="ECO:0000313" key="8">
    <source>
        <dbReference type="EMBL" id="GGM50750.1"/>
    </source>
</evidence>
<proteinExistence type="inferred from homology"/>
<evidence type="ECO:0000256" key="6">
    <source>
        <dbReference type="ARBA" id="ARBA00023136"/>
    </source>
</evidence>
<dbReference type="PANTHER" id="PTHR34584:SF1">
    <property type="entry name" value="NA(+)_H(+) ANTIPORTER SUBUNIT E1"/>
    <property type="match status" value="1"/>
</dbReference>
<evidence type="ECO:0000256" key="1">
    <source>
        <dbReference type="ARBA" id="ARBA00004651"/>
    </source>
</evidence>
<evidence type="ECO:0008006" key="10">
    <source>
        <dbReference type="Google" id="ProtNLM"/>
    </source>
</evidence>
<accession>A0A8J3CDB7</accession>
<reference evidence="8" key="1">
    <citation type="journal article" date="2014" name="Int. J. Syst. Evol. Microbiol.">
        <title>Complete genome sequence of Corynebacterium casei LMG S-19264T (=DSM 44701T), isolated from a smear-ripened cheese.</title>
        <authorList>
            <consortium name="US DOE Joint Genome Institute (JGI-PGF)"/>
            <person name="Walter F."/>
            <person name="Albersmeier A."/>
            <person name="Kalinowski J."/>
            <person name="Ruckert C."/>
        </authorList>
    </citation>
    <scope>NUCLEOTIDE SEQUENCE</scope>
    <source>
        <strain evidence="8">CGMCC 4.5737</strain>
    </source>
</reference>
<comment type="similarity">
    <text evidence="2">Belongs to the CPA3 antiporters (TC 2.A.63) subunit E family.</text>
</comment>
<keyword evidence="4 7" id="KW-0812">Transmembrane</keyword>
<reference evidence="8" key="2">
    <citation type="submission" date="2020-09" db="EMBL/GenBank/DDBJ databases">
        <authorList>
            <person name="Sun Q."/>
            <person name="Zhou Y."/>
        </authorList>
    </citation>
    <scope>NUCLEOTIDE SEQUENCE</scope>
    <source>
        <strain evidence="8">CGMCC 4.5737</strain>
    </source>
</reference>
<dbReference type="InterPro" id="IPR002758">
    <property type="entry name" value="Cation_antiport_E"/>
</dbReference>
<evidence type="ECO:0000256" key="3">
    <source>
        <dbReference type="ARBA" id="ARBA00022475"/>
    </source>
</evidence>
<evidence type="ECO:0000313" key="9">
    <source>
        <dbReference type="Proteomes" id="UP000637578"/>
    </source>
</evidence>
<dbReference type="PANTHER" id="PTHR34584">
    <property type="entry name" value="NA(+)/H(+) ANTIPORTER SUBUNIT E1"/>
    <property type="match status" value="1"/>
</dbReference>
<evidence type="ECO:0000256" key="7">
    <source>
        <dbReference type="SAM" id="Phobius"/>
    </source>
</evidence>
<protein>
    <recommendedName>
        <fullName evidence="10">Na+/H+ antiporter subunit E</fullName>
    </recommendedName>
</protein>
<sequence>MAVREVLRQVRCRRLGAVGLVVVWVLLWGSLSPIVLLGGVLVAILVIGVFPLPALEHRFHLRPLWILVLFARLLVDLVVSAVTVGWQAVRYGSRTRTGIVAVPLHVDSDLLIALTANVTSLTPGSYVLEIDRRHRVCYVHTLPLHGRSDAERQRREVWAVEERITRAVGTDEQVRVVLEARRRRERT</sequence>
<dbReference type="GO" id="GO:0008324">
    <property type="term" value="F:monoatomic cation transmembrane transporter activity"/>
    <property type="evidence" value="ECO:0007669"/>
    <property type="project" value="InterPro"/>
</dbReference>
<keyword evidence="6 7" id="KW-0472">Membrane</keyword>
<keyword evidence="5 7" id="KW-1133">Transmembrane helix</keyword>
<dbReference type="Proteomes" id="UP000637578">
    <property type="component" value="Unassembled WGS sequence"/>
</dbReference>
<comment type="caution">
    <text evidence="8">The sequence shown here is derived from an EMBL/GenBank/DDBJ whole genome shotgun (WGS) entry which is preliminary data.</text>
</comment>
<dbReference type="EMBL" id="BMMK01000008">
    <property type="protein sequence ID" value="GGM50750.1"/>
    <property type="molecule type" value="Genomic_DNA"/>
</dbReference>
<dbReference type="AlphaFoldDB" id="A0A8J3CDB7"/>
<evidence type="ECO:0000256" key="5">
    <source>
        <dbReference type="ARBA" id="ARBA00022989"/>
    </source>
</evidence>
<name>A0A8J3CDB7_9PSEU</name>
<dbReference type="NCBIfam" id="NF006521">
    <property type="entry name" value="PRK08965.1-5"/>
    <property type="match status" value="1"/>
</dbReference>
<feature type="transmembrane region" description="Helical" evidence="7">
    <location>
        <begin position="64"/>
        <end position="86"/>
    </location>
</feature>
<evidence type="ECO:0000256" key="4">
    <source>
        <dbReference type="ARBA" id="ARBA00022692"/>
    </source>
</evidence>
<keyword evidence="3" id="KW-1003">Cell membrane</keyword>
<evidence type="ECO:0000256" key="2">
    <source>
        <dbReference type="ARBA" id="ARBA00006228"/>
    </source>
</evidence>
<keyword evidence="9" id="KW-1185">Reference proteome</keyword>
<dbReference type="GO" id="GO:0005886">
    <property type="term" value="C:plasma membrane"/>
    <property type="evidence" value="ECO:0007669"/>
    <property type="project" value="UniProtKB-SubCell"/>
</dbReference>
<gene>
    <name evidence="8" type="ORF">GCM10012275_22000</name>
</gene>
<dbReference type="RefSeq" id="WP_189056590.1">
    <property type="nucleotide sequence ID" value="NZ_BMMK01000008.1"/>
</dbReference>
<comment type="subcellular location">
    <subcellularLocation>
        <location evidence="1">Cell membrane</location>
        <topology evidence="1">Multi-pass membrane protein</topology>
    </subcellularLocation>
</comment>
<feature type="transmembrane region" description="Helical" evidence="7">
    <location>
        <begin position="34"/>
        <end position="52"/>
    </location>
</feature>
<dbReference type="Pfam" id="PF01899">
    <property type="entry name" value="MNHE"/>
    <property type="match status" value="1"/>
</dbReference>